<feature type="region of interest" description="Disordered" evidence="1">
    <location>
        <begin position="1"/>
        <end position="21"/>
    </location>
</feature>
<feature type="compositionally biased region" description="Polar residues" evidence="1">
    <location>
        <begin position="12"/>
        <end position="21"/>
    </location>
</feature>
<reference evidence="2 3" key="1">
    <citation type="journal article" date="2016" name="Mol. Biol. Evol.">
        <title>Comparative Genomics of Early-Diverging Mushroom-Forming Fungi Provides Insights into the Origins of Lignocellulose Decay Capabilities.</title>
        <authorList>
            <person name="Nagy L.G."/>
            <person name="Riley R."/>
            <person name="Tritt A."/>
            <person name="Adam C."/>
            <person name="Daum C."/>
            <person name="Floudas D."/>
            <person name="Sun H."/>
            <person name="Yadav J.S."/>
            <person name="Pangilinan J."/>
            <person name="Larsson K.H."/>
            <person name="Matsuura K."/>
            <person name="Barry K."/>
            <person name="Labutti K."/>
            <person name="Kuo R."/>
            <person name="Ohm R.A."/>
            <person name="Bhattacharya S.S."/>
            <person name="Shirouzu T."/>
            <person name="Yoshinaga Y."/>
            <person name="Martin F.M."/>
            <person name="Grigoriev I.V."/>
            <person name="Hibbett D.S."/>
        </authorList>
    </citation>
    <scope>NUCLEOTIDE SEQUENCE [LARGE SCALE GENOMIC DNA]</scope>
    <source>
        <strain evidence="2 3">HHB12733</strain>
    </source>
</reference>
<accession>A0A165F1Z7</accession>
<gene>
    <name evidence="2" type="ORF">CALCODRAFT_484334</name>
</gene>
<name>A0A165F1Z7_9BASI</name>
<evidence type="ECO:0000313" key="2">
    <source>
        <dbReference type="EMBL" id="KZT56022.1"/>
    </source>
</evidence>
<feature type="compositionally biased region" description="Basic and acidic residues" evidence="1">
    <location>
        <begin position="76"/>
        <end position="109"/>
    </location>
</feature>
<dbReference type="InParanoid" id="A0A165F1Z7"/>
<proteinExistence type="predicted"/>
<dbReference type="STRING" id="1353952.A0A165F1Z7"/>
<dbReference type="OrthoDB" id="4023585at2759"/>
<keyword evidence="3" id="KW-1185">Reference proteome</keyword>
<dbReference type="AlphaFoldDB" id="A0A165F1Z7"/>
<organism evidence="2 3">
    <name type="scientific">Calocera cornea HHB12733</name>
    <dbReference type="NCBI Taxonomy" id="1353952"/>
    <lineage>
        <taxon>Eukaryota</taxon>
        <taxon>Fungi</taxon>
        <taxon>Dikarya</taxon>
        <taxon>Basidiomycota</taxon>
        <taxon>Agaricomycotina</taxon>
        <taxon>Dacrymycetes</taxon>
        <taxon>Dacrymycetales</taxon>
        <taxon>Dacrymycetaceae</taxon>
        <taxon>Calocera</taxon>
    </lineage>
</organism>
<sequence>MLTRQLARSLPRTGTSFTSPRLRLLSTTPAVRADTLAGSVKETARAVDKAAGRTLASGIESAQAATDSMKEALGAAKEEAPKAAEKGQEKLEGAKRGAQEAKEEVKEHM</sequence>
<evidence type="ECO:0000313" key="3">
    <source>
        <dbReference type="Proteomes" id="UP000076842"/>
    </source>
</evidence>
<dbReference type="EMBL" id="KV423985">
    <property type="protein sequence ID" value="KZT56022.1"/>
    <property type="molecule type" value="Genomic_DNA"/>
</dbReference>
<protein>
    <submittedName>
        <fullName evidence="2">Uncharacterized protein</fullName>
    </submittedName>
</protein>
<evidence type="ECO:0000256" key="1">
    <source>
        <dbReference type="SAM" id="MobiDB-lite"/>
    </source>
</evidence>
<feature type="region of interest" description="Disordered" evidence="1">
    <location>
        <begin position="60"/>
        <end position="109"/>
    </location>
</feature>
<dbReference type="Proteomes" id="UP000076842">
    <property type="component" value="Unassembled WGS sequence"/>
</dbReference>